<sequence length="1164" mass="129738">MLTNHCMNHETPPSSPLAPPLPTRPGERLLWGRLAGAGAALAIASAARRHTGLILAIVEDVQSAARLRAELGFFLAGSNLPLLVFPDWETLPYDVFSPLPELVSERLLTLHRLPGLTQGVLVAPVGTLMQRLPPRDYVDGQSLVLAVGDRLDLDATRRRLERAGYSCVSQVIGHGEYAVRGSLLDVFPMGSETPLRIDLFDREVESIRTFDPETQRSQEKIERIRLLPAREFPLNEEAIAGFRQRYRASIEGDPQNSLIYREVSEGRTPGGLESWLPLFFEQTATLFDYLPEGVLALESDACRDTATRFFADVGQRYEQRRHDIERPLLPPNRLYLSPDELAGAFNRLSGVRYQGPEIGERRRGYADVCNFATATLPPLAIQARAAQPAQALKDFLATPDQRVLFVAESTGRRELLAEHLAGFAIRARPVAGWQSFLDGDQAVGLTVAPLEQGLLLEQAGIALITETQLYGERVRQERRRRARERDSDAIVRNLTELTEGAPVVHEEHGVGRYLGLQTLDVGGTTTEFLTLEYANGDKLYVPVSSLHLISRYTGASPENAPLHRLGGDQWDRIKRKAAQKAHDVAAELLDIYARRAAREGVAFPDGGDDYAAFAAAFAFEETPDQQRAIEAVIADMADPKPMDRVVCGDVGFGKTEVAMRAAFMAVNGGRQVVVLVPTTLLAQQHFENFSDRFADWPVKVESLSRFRTAKEQKVILDGLADGTLDIVVGTHKLLQPSIKFKNLGLAIIDEEHRFGVRHKEQLKNLRSEVDILTLTATPIPRTLNMAMSGMRDLSIIATPPVERHPIKTFVSAWNDALIQEAVLRELKRGGQVYFLHNEVETIENQAQKLETLIPEARVQVAHGQMRERDLERVMRDFYHQRFNVLVCTTIIESGIDVPSANTIVINRADKLGLAQLHQLRGRVGRSHHRAYAYLITPPAKTMTADAKKRLEAIESMEDLGAGFTLATHDLEIRGAGELLGDEQSGQITEVGFTLYMDLLERAVQALKAGRTPELDRPLDHGTEIDLGLPALLPSDYLPDVHARLVMYKRIASARDRDELRELQVEMIDRFGLLPEPARNLLEITELKLTVQPLGIRKIEAGPASGRILFDESTRIDPANLIRLIQTRPKEFKLEGGDKLKFFRDMAEPARRILEVRQVIEQLTG</sequence>
<evidence type="ECO:0000256" key="13">
    <source>
        <dbReference type="HAMAP-Rule" id="MF_00969"/>
    </source>
</evidence>
<evidence type="ECO:0000313" key="17">
    <source>
        <dbReference type="EMBL" id="TCT23153.1"/>
    </source>
</evidence>
<comment type="subcellular location">
    <subcellularLocation>
        <location evidence="1 13">Cytoplasm</location>
    </subcellularLocation>
</comment>
<dbReference type="CDD" id="cd17991">
    <property type="entry name" value="DEXHc_TRCF"/>
    <property type="match status" value="1"/>
</dbReference>
<dbReference type="Pfam" id="PF21132">
    <property type="entry name" value="MFD_D3"/>
    <property type="match status" value="1"/>
</dbReference>
<dbReference type="NCBIfam" id="NF007966">
    <property type="entry name" value="PRK10689.1"/>
    <property type="match status" value="1"/>
</dbReference>
<dbReference type="PROSITE" id="PS51192">
    <property type="entry name" value="HELICASE_ATP_BIND_1"/>
    <property type="match status" value="1"/>
</dbReference>
<dbReference type="FunFam" id="3.40.50.300:FF:000300">
    <property type="entry name" value="Transcription-repair-coupling factor"/>
    <property type="match status" value="1"/>
</dbReference>
<dbReference type="Pfam" id="PF17757">
    <property type="entry name" value="UvrB_inter"/>
    <property type="match status" value="1"/>
</dbReference>
<dbReference type="PANTHER" id="PTHR47964">
    <property type="entry name" value="ATP-DEPENDENT DNA HELICASE HOMOLOG RECG, CHLOROPLASTIC"/>
    <property type="match status" value="1"/>
</dbReference>
<dbReference type="Gene3D" id="3.30.2060.10">
    <property type="entry name" value="Penicillin-binding protein 1b domain"/>
    <property type="match status" value="1"/>
</dbReference>
<protein>
    <recommendedName>
        <fullName evidence="12 13">Transcription-repair-coupling factor</fullName>
        <shortName evidence="13">TRCF</shortName>
        <ecNumber evidence="13">3.6.4.-</ecNumber>
    </recommendedName>
</protein>
<keyword evidence="5 13" id="KW-0378">Hydrolase</keyword>
<keyword evidence="9 13" id="KW-0234">DNA repair</keyword>
<dbReference type="GO" id="GO:0005524">
    <property type="term" value="F:ATP binding"/>
    <property type="evidence" value="ECO:0007669"/>
    <property type="project" value="UniProtKB-UniRule"/>
</dbReference>
<dbReference type="SMART" id="SM00487">
    <property type="entry name" value="DEXDc"/>
    <property type="match status" value="1"/>
</dbReference>
<evidence type="ECO:0000256" key="1">
    <source>
        <dbReference type="ARBA" id="ARBA00004496"/>
    </source>
</evidence>
<dbReference type="InterPro" id="IPR014001">
    <property type="entry name" value="Helicase_ATP-bd"/>
</dbReference>
<comment type="function">
    <text evidence="13">Couples transcription and DNA repair by recognizing RNA polymerase (RNAP) stalled at DNA lesions. Mediates ATP-dependent release of RNAP and its truncated transcript from the DNA, and recruitment of nucleotide excision repair machinery to the damaged site.</text>
</comment>
<dbReference type="Pfam" id="PF00271">
    <property type="entry name" value="Helicase_C"/>
    <property type="match status" value="1"/>
</dbReference>
<dbReference type="InterPro" id="IPR047112">
    <property type="entry name" value="RecG/Mfd"/>
</dbReference>
<dbReference type="InterPro" id="IPR037235">
    <property type="entry name" value="TRCF-like_C_D7"/>
</dbReference>
<evidence type="ECO:0000259" key="16">
    <source>
        <dbReference type="PROSITE" id="PS51194"/>
    </source>
</evidence>
<dbReference type="Gene3D" id="3.40.50.11180">
    <property type="match status" value="1"/>
</dbReference>
<evidence type="ECO:0000259" key="15">
    <source>
        <dbReference type="PROSITE" id="PS51192"/>
    </source>
</evidence>
<evidence type="ECO:0000256" key="2">
    <source>
        <dbReference type="ARBA" id="ARBA00022490"/>
    </source>
</evidence>
<dbReference type="EMBL" id="SMAO01000002">
    <property type="protein sequence ID" value="TCT23153.1"/>
    <property type="molecule type" value="Genomic_DNA"/>
</dbReference>
<feature type="compositionally biased region" description="Pro residues" evidence="14">
    <location>
        <begin position="13"/>
        <end position="22"/>
    </location>
</feature>
<dbReference type="InterPro" id="IPR048635">
    <property type="entry name" value="MFD_D3"/>
</dbReference>
<dbReference type="InterPro" id="IPR004576">
    <property type="entry name" value="Mfd"/>
</dbReference>
<feature type="domain" description="Helicase C-terminal" evidence="16">
    <location>
        <begin position="817"/>
        <end position="971"/>
    </location>
</feature>
<dbReference type="GO" id="GO:0003684">
    <property type="term" value="F:damaged DNA binding"/>
    <property type="evidence" value="ECO:0007669"/>
    <property type="project" value="InterPro"/>
</dbReference>
<comment type="similarity">
    <text evidence="10 13">In the N-terminal section; belongs to the UvrB family.</text>
</comment>
<dbReference type="SMART" id="SM01058">
    <property type="entry name" value="CarD_TRCF"/>
    <property type="match status" value="1"/>
</dbReference>
<dbReference type="SUPFAM" id="SSF143517">
    <property type="entry name" value="TRCF domain-like"/>
    <property type="match status" value="1"/>
</dbReference>
<dbReference type="GO" id="GO:0000716">
    <property type="term" value="P:transcription-coupled nucleotide-excision repair, DNA damage recognition"/>
    <property type="evidence" value="ECO:0007669"/>
    <property type="project" value="UniProtKB-UniRule"/>
</dbReference>
<evidence type="ECO:0000256" key="3">
    <source>
        <dbReference type="ARBA" id="ARBA00022741"/>
    </source>
</evidence>
<feature type="region of interest" description="Disordered" evidence="14">
    <location>
        <begin position="1"/>
        <end position="22"/>
    </location>
</feature>
<reference evidence="17 18" key="1">
    <citation type="submission" date="2019-03" db="EMBL/GenBank/DDBJ databases">
        <title>Genomic Encyclopedia of Type Strains, Phase IV (KMG-IV): sequencing the most valuable type-strain genomes for metagenomic binning, comparative biology and taxonomic classification.</title>
        <authorList>
            <person name="Goeker M."/>
        </authorList>
    </citation>
    <scope>NUCLEOTIDE SEQUENCE [LARGE SCALE GENOMIC DNA]</scope>
    <source>
        <strain evidence="17 18">DSM 13587</strain>
    </source>
</reference>
<dbReference type="Pfam" id="PF00270">
    <property type="entry name" value="DEAD"/>
    <property type="match status" value="1"/>
</dbReference>
<evidence type="ECO:0000256" key="6">
    <source>
        <dbReference type="ARBA" id="ARBA00022806"/>
    </source>
</evidence>
<dbReference type="HAMAP" id="MF_00969">
    <property type="entry name" value="TRCF"/>
    <property type="match status" value="1"/>
</dbReference>
<dbReference type="GO" id="GO:0006355">
    <property type="term" value="P:regulation of DNA-templated transcription"/>
    <property type="evidence" value="ECO:0007669"/>
    <property type="project" value="UniProtKB-UniRule"/>
</dbReference>
<keyword evidence="2 13" id="KW-0963">Cytoplasm</keyword>
<dbReference type="InterPro" id="IPR041471">
    <property type="entry name" value="UvrB_inter"/>
</dbReference>
<dbReference type="Gene3D" id="3.40.50.11140">
    <property type="match status" value="1"/>
</dbReference>
<keyword evidence="18" id="KW-1185">Reference proteome</keyword>
<dbReference type="InterPro" id="IPR003711">
    <property type="entry name" value="CarD-like/TRCF_RID"/>
</dbReference>
<keyword evidence="3 13" id="KW-0547">Nucleotide-binding</keyword>
<comment type="caution">
    <text evidence="17">The sequence shown here is derived from an EMBL/GenBank/DDBJ whole genome shotgun (WGS) entry which is preliminary data.</text>
</comment>
<dbReference type="SUPFAM" id="SSF141259">
    <property type="entry name" value="CarD-like"/>
    <property type="match status" value="1"/>
</dbReference>
<dbReference type="FunFam" id="3.40.50.300:FF:000546">
    <property type="entry name" value="Transcription-repair-coupling factor"/>
    <property type="match status" value="1"/>
</dbReference>
<dbReference type="Gene3D" id="2.40.10.170">
    <property type="match status" value="1"/>
</dbReference>
<evidence type="ECO:0000256" key="10">
    <source>
        <dbReference type="ARBA" id="ARBA00061104"/>
    </source>
</evidence>
<keyword evidence="6" id="KW-0347">Helicase</keyword>
<dbReference type="PROSITE" id="PS51194">
    <property type="entry name" value="HELICASE_CTER"/>
    <property type="match status" value="1"/>
</dbReference>
<gene>
    <name evidence="13" type="primary">mfd</name>
    <name evidence="17" type="ORF">EDC35_102490</name>
</gene>
<dbReference type="InterPro" id="IPR036101">
    <property type="entry name" value="CarD-like/TRCF_RID_sf"/>
</dbReference>
<dbReference type="AlphaFoldDB" id="A0A4R3N7S6"/>
<dbReference type="InterPro" id="IPR027417">
    <property type="entry name" value="P-loop_NTPase"/>
</dbReference>
<dbReference type="SMART" id="SM00490">
    <property type="entry name" value="HELICc"/>
    <property type="match status" value="1"/>
</dbReference>
<dbReference type="Gene3D" id="3.90.1150.50">
    <property type="entry name" value="Transcription-repair-coupling factor, D7 domain"/>
    <property type="match status" value="1"/>
</dbReference>
<organism evidence="17 18">
    <name type="scientific">Thiobaca trueperi</name>
    <dbReference type="NCBI Taxonomy" id="127458"/>
    <lineage>
        <taxon>Bacteria</taxon>
        <taxon>Pseudomonadati</taxon>
        <taxon>Pseudomonadota</taxon>
        <taxon>Gammaproteobacteria</taxon>
        <taxon>Chromatiales</taxon>
        <taxon>Chromatiaceae</taxon>
        <taxon>Thiobaca</taxon>
    </lineage>
</organism>
<keyword evidence="4 13" id="KW-0227">DNA damage</keyword>
<evidence type="ECO:0000256" key="11">
    <source>
        <dbReference type="ARBA" id="ARBA00061399"/>
    </source>
</evidence>
<dbReference type="GO" id="GO:0005737">
    <property type="term" value="C:cytoplasm"/>
    <property type="evidence" value="ECO:0007669"/>
    <property type="project" value="UniProtKB-SubCell"/>
</dbReference>
<feature type="domain" description="Helicase ATP-binding" evidence="15">
    <location>
        <begin position="635"/>
        <end position="796"/>
    </location>
</feature>
<dbReference type="Gene3D" id="3.40.50.300">
    <property type="entry name" value="P-loop containing nucleotide triphosphate hydrolases"/>
    <property type="match status" value="2"/>
</dbReference>
<dbReference type="InterPro" id="IPR001650">
    <property type="entry name" value="Helicase_C-like"/>
</dbReference>
<keyword evidence="8 13" id="KW-0238">DNA-binding</keyword>
<dbReference type="NCBIfam" id="TIGR00580">
    <property type="entry name" value="mfd"/>
    <property type="match status" value="1"/>
</dbReference>
<evidence type="ECO:0000256" key="14">
    <source>
        <dbReference type="SAM" id="MobiDB-lite"/>
    </source>
</evidence>
<dbReference type="GO" id="GO:0003678">
    <property type="term" value="F:DNA helicase activity"/>
    <property type="evidence" value="ECO:0007669"/>
    <property type="project" value="TreeGrafter"/>
</dbReference>
<name>A0A4R3N7S6_9GAMM</name>
<accession>A0A4R3N7S6</accession>
<evidence type="ECO:0000256" key="9">
    <source>
        <dbReference type="ARBA" id="ARBA00023204"/>
    </source>
</evidence>
<proteinExistence type="inferred from homology"/>
<evidence type="ECO:0000256" key="7">
    <source>
        <dbReference type="ARBA" id="ARBA00022840"/>
    </source>
</evidence>
<dbReference type="EC" id="3.6.4.-" evidence="13"/>
<dbReference type="Pfam" id="PF03461">
    <property type="entry name" value="TRCF"/>
    <property type="match status" value="1"/>
</dbReference>
<dbReference type="Pfam" id="PF02559">
    <property type="entry name" value="CarD_TRCF_RID"/>
    <property type="match status" value="1"/>
</dbReference>
<evidence type="ECO:0000256" key="4">
    <source>
        <dbReference type="ARBA" id="ARBA00022763"/>
    </source>
</evidence>
<dbReference type="GO" id="GO:0016787">
    <property type="term" value="F:hydrolase activity"/>
    <property type="evidence" value="ECO:0007669"/>
    <property type="project" value="UniProtKB-KW"/>
</dbReference>
<dbReference type="InterPro" id="IPR005118">
    <property type="entry name" value="TRCF_C"/>
</dbReference>
<keyword evidence="7 13" id="KW-0067">ATP-binding</keyword>
<dbReference type="InterPro" id="IPR011545">
    <property type="entry name" value="DEAD/DEAH_box_helicase_dom"/>
</dbReference>
<dbReference type="SUPFAM" id="SSF52540">
    <property type="entry name" value="P-loop containing nucleoside triphosphate hydrolases"/>
    <property type="match status" value="4"/>
</dbReference>
<evidence type="ECO:0000256" key="8">
    <source>
        <dbReference type="ARBA" id="ARBA00023125"/>
    </source>
</evidence>
<comment type="similarity">
    <text evidence="11 13">In the C-terminal section; belongs to the helicase family. RecG subfamily.</text>
</comment>
<dbReference type="PANTHER" id="PTHR47964:SF1">
    <property type="entry name" value="ATP-DEPENDENT DNA HELICASE HOMOLOG RECG, CHLOROPLASTIC"/>
    <property type="match status" value="1"/>
</dbReference>
<evidence type="ECO:0000256" key="12">
    <source>
        <dbReference type="ARBA" id="ARBA00070128"/>
    </source>
</evidence>
<evidence type="ECO:0000256" key="5">
    <source>
        <dbReference type="ARBA" id="ARBA00022801"/>
    </source>
</evidence>
<dbReference type="Proteomes" id="UP000295717">
    <property type="component" value="Unassembled WGS sequence"/>
</dbReference>
<dbReference type="SMART" id="SM00982">
    <property type="entry name" value="TRCF"/>
    <property type="match status" value="1"/>
</dbReference>
<evidence type="ECO:0000313" key="18">
    <source>
        <dbReference type="Proteomes" id="UP000295717"/>
    </source>
</evidence>